<keyword evidence="1" id="KW-0732">Signal</keyword>
<sequence>MKKIIKILLLSSLISSIPLSVVAKNVETKVSFLKGSSQTTLTGKFQGYDDVRYRVFAKSGQILKFNINSYGNLAYINIFAPGQKPGKDKPLFVGSTVGFSGEVTLPVDGDYIVQVYQMKKSAQRNRAVSFNLDLQILDNKNKMIIKRFI</sequence>
<feature type="chain" id="PRO_5043205303" evidence="1">
    <location>
        <begin position="24"/>
        <end position="149"/>
    </location>
</feature>
<dbReference type="Proteomes" id="UP000480763">
    <property type="component" value="Unassembled WGS sequence"/>
</dbReference>
<proteinExistence type="predicted"/>
<protein>
    <submittedName>
        <fullName evidence="3">DNA breaking-rejoining protein</fullName>
    </submittedName>
</protein>
<reference evidence="3" key="3">
    <citation type="submission" date="2019-12" db="EMBL/GenBank/DDBJ databases">
        <authorList>
            <person name="Nguyen S.-T."/>
        </authorList>
    </citation>
    <scope>NUCLEOTIDE SEQUENCE</scope>
    <source>
        <strain evidence="3">DMS06669</strain>
    </source>
</reference>
<reference evidence="2 4" key="1">
    <citation type="submission" date="2015-12" db="EMBL/GenBank/DDBJ databases">
        <authorList>
            <person name="Wibberg D."/>
        </authorList>
    </citation>
    <scope>NUCLEOTIDE SEQUENCE [LARGE SCALE GENOMIC DNA]</scope>
    <source>
        <strain evidence="2">R2091</strain>
    </source>
</reference>
<accession>A0A505MJP2</accession>
<dbReference type="EMBL" id="LN997846">
    <property type="protein sequence ID" value="CUW35597.1"/>
    <property type="molecule type" value="Genomic_DNA"/>
</dbReference>
<organism evidence="3 5">
    <name type="scientific">Acinetobacter baumannii</name>
    <dbReference type="NCBI Taxonomy" id="470"/>
    <lineage>
        <taxon>Bacteria</taxon>
        <taxon>Pseudomonadati</taxon>
        <taxon>Pseudomonadota</taxon>
        <taxon>Gammaproteobacteria</taxon>
        <taxon>Moraxellales</taxon>
        <taxon>Moraxellaceae</taxon>
        <taxon>Acinetobacter</taxon>
        <taxon>Acinetobacter calcoaceticus/baumannii complex</taxon>
    </lineage>
</organism>
<evidence type="ECO:0000313" key="4">
    <source>
        <dbReference type="Proteomes" id="UP000066661"/>
    </source>
</evidence>
<evidence type="ECO:0000256" key="1">
    <source>
        <dbReference type="SAM" id="SignalP"/>
    </source>
</evidence>
<dbReference type="RefSeq" id="WP_031966594.1">
    <property type="nucleotide sequence ID" value="NZ_CAKNBW010000008.1"/>
</dbReference>
<dbReference type="AlphaFoldDB" id="A0A505MJP2"/>
<evidence type="ECO:0000313" key="3">
    <source>
        <dbReference type="EMBL" id="MYM78665.1"/>
    </source>
</evidence>
<dbReference type="Gene3D" id="2.60.120.380">
    <property type="match status" value="1"/>
</dbReference>
<feature type="signal peptide" evidence="1">
    <location>
        <begin position="1"/>
        <end position="23"/>
    </location>
</feature>
<gene>
    <name evidence="2" type="ORF">ABR2091_2195</name>
    <name evidence="3" type="ORF">GSE42_12080</name>
</gene>
<evidence type="ECO:0000313" key="2">
    <source>
        <dbReference type="EMBL" id="CUW35597.1"/>
    </source>
</evidence>
<dbReference type="EMBL" id="WWCH01000001">
    <property type="protein sequence ID" value="MYM78665.1"/>
    <property type="molecule type" value="Genomic_DNA"/>
</dbReference>
<evidence type="ECO:0000313" key="5">
    <source>
        <dbReference type="Proteomes" id="UP000480763"/>
    </source>
</evidence>
<reference evidence="3 5" key="2">
    <citation type="journal article" date="2017" name="Ann. Clin. Microbiol. Antimicrob.">
        <title>New eight genes identified at the clinical multidrug-resistant Acinetobacter baumannii DMS06669 strain in a Vietnam hospital.</title>
        <authorList>
            <person name="Si-Tuan N."/>
            <person name="Ngoc H.M."/>
            <person name="Hang P.T.T."/>
            <person name="Nguyen C."/>
            <person name="Van P.H."/>
            <person name="Huong N.T."/>
        </authorList>
    </citation>
    <scope>NUCLEOTIDE SEQUENCE [LARGE SCALE GENOMIC DNA]</scope>
    <source>
        <strain evidence="3 5">DMS06669</strain>
    </source>
</reference>
<name>A0A505MJP2_ACIBA</name>
<dbReference type="Proteomes" id="UP000066661">
    <property type="component" value="Chromosome I"/>
</dbReference>